<sequence length="271" mass="29171">MDHSRLLARRVSAALTRIRDLTGVSLAFGGLVRDDGTVALERFAGPTVGALPGVELERGHGLGGKVVALTRTIAVNDYIATTHITHRYDRIIRAEGLRAMAAAPVVVARKPVAVLYGALRTTGLVGDRIQDAVTQEARALEQELAVARARAEPDPEQAELVELKDRVRTAHERLRMLAARVDDDELRVELRRAGDELAGDPPVALDAPRLTDRQLDVLSLVAGGRSNAAIGEALGLTPATVKSYMKSIMSTLGAGTRFEAVVLARRYRLLP</sequence>
<dbReference type="RefSeq" id="WP_343946270.1">
    <property type="nucleotide sequence ID" value="NZ_BAAAHP010000260.1"/>
</dbReference>
<accession>A0ABN1NEG6</accession>
<dbReference type="PANTHER" id="PTHR44688">
    <property type="entry name" value="DNA-BINDING TRANSCRIPTIONAL ACTIVATOR DEVR_DOSR"/>
    <property type="match status" value="1"/>
</dbReference>
<dbReference type="Pfam" id="PF00196">
    <property type="entry name" value="GerE"/>
    <property type="match status" value="1"/>
</dbReference>
<evidence type="ECO:0000256" key="4">
    <source>
        <dbReference type="SAM" id="Coils"/>
    </source>
</evidence>
<keyword evidence="7" id="KW-1185">Reference proteome</keyword>
<dbReference type="SUPFAM" id="SSF46894">
    <property type="entry name" value="C-terminal effector domain of the bipartite response regulators"/>
    <property type="match status" value="1"/>
</dbReference>
<dbReference type="Proteomes" id="UP001499967">
    <property type="component" value="Unassembled WGS sequence"/>
</dbReference>
<feature type="domain" description="HTH luxR-type" evidence="5">
    <location>
        <begin position="203"/>
        <end position="268"/>
    </location>
</feature>
<keyword evidence="4" id="KW-0175">Coiled coil</keyword>
<keyword evidence="1" id="KW-0805">Transcription regulation</keyword>
<organism evidence="6 7">
    <name type="scientific">Pseudonocardia zijingensis</name>
    <dbReference type="NCBI Taxonomy" id="153376"/>
    <lineage>
        <taxon>Bacteria</taxon>
        <taxon>Bacillati</taxon>
        <taxon>Actinomycetota</taxon>
        <taxon>Actinomycetes</taxon>
        <taxon>Pseudonocardiales</taxon>
        <taxon>Pseudonocardiaceae</taxon>
        <taxon>Pseudonocardia</taxon>
    </lineage>
</organism>
<gene>
    <name evidence="6" type="ORF">GCM10009559_71940</name>
</gene>
<keyword evidence="3" id="KW-0804">Transcription</keyword>
<dbReference type="InterPro" id="IPR003018">
    <property type="entry name" value="GAF"/>
</dbReference>
<evidence type="ECO:0000256" key="2">
    <source>
        <dbReference type="ARBA" id="ARBA00023125"/>
    </source>
</evidence>
<dbReference type="EMBL" id="BAAAHP010000260">
    <property type="protein sequence ID" value="GAA0904126.1"/>
    <property type="molecule type" value="Genomic_DNA"/>
</dbReference>
<evidence type="ECO:0000313" key="7">
    <source>
        <dbReference type="Proteomes" id="UP001499967"/>
    </source>
</evidence>
<dbReference type="Gene3D" id="1.10.10.10">
    <property type="entry name" value="Winged helix-like DNA-binding domain superfamily/Winged helix DNA-binding domain"/>
    <property type="match status" value="1"/>
</dbReference>
<dbReference type="CDD" id="cd06170">
    <property type="entry name" value="LuxR_C_like"/>
    <property type="match status" value="1"/>
</dbReference>
<dbReference type="PROSITE" id="PS50043">
    <property type="entry name" value="HTH_LUXR_2"/>
    <property type="match status" value="1"/>
</dbReference>
<evidence type="ECO:0000313" key="6">
    <source>
        <dbReference type="EMBL" id="GAA0904126.1"/>
    </source>
</evidence>
<dbReference type="PANTHER" id="PTHR44688:SF16">
    <property type="entry name" value="DNA-BINDING TRANSCRIPTIONAL ACTIVATOR DEVR_DOSR"/>
    <property type="match status" value="1"/>
</dbReference>
<dbReference type="Gene3D" id="3.30.450.40">
    <property type="match status" value="1"/>
</dbReference>
<dbReference type="InterPro" id="IPR000792">
    <property type="entry name" value="Tscrpt_reg_LuxR_C"/>
</dbReference>
<dbReference type="SMART" id="SM00421">
    <property type="entry name" value="HTH_LUXR"/>
    <property type="match status" value="1"/>
</dbReference>
<dbReference type="PRINTS" id="PR00038">
    <property type="entry name" value="HTHLUXR"/>
</dbReference>
<dbReference type="Pfam" id="PF01590">
    <property type="entry name" value="GAF"/>
    <property type="match status" value="1"/>
</dbReference>
<evidence type="ECO:0000256" key="1">
    <source>
        <dbReference type="ARBA" id="ARBA00023015"/>
    </source>
</evidence>
<evidence type="ECO:0000256" key="3">
    <source>
        <dbReference type="ARBA" id="ARBA00023163"/>
    </source>
</evidence>
<protein>
    <submittedName>
        <fullName evidence="6">Helix-turn-helix transcriptional regulator</fullName>
    </submittedName>
</protein>
<proteinExistence type="predicted"/>
<dbReference type="SUPFAM" id="SSF55781">
    <property type="entry name" value="GAF domain-like"/>
    <property type="match status" value="1"/>
</dbReference>
<dbReference type="InterPro" id="IPR016032">
    <property type="entry name" value="Sig_transdc_resp-reg_C-effctor"/>
</dbReference>
<dbReference type="InterPro" id="IPR029016">
    <property type="entry name" value="GAF-like_dom_sf"/>
</dbReference>
<evidence type="ECO:0000259" key="5">
    <source>
        <dbReference type="PROSITE" id="PS50043"/>
    </source>
</evidence>
<dbReference type="InterPro" id="IPR036388">
    <property type="entry name" value="WH-like_DNA-bd_sf"/>
</dbReference>
<feature type="coiled-coil region" evidence="4">
    <location>
        <begin position="130"/>
        <end position="180"/>
    </location>
</feature>
<keyword evidence="2" id="KW-0238">DNA-binding</keyword>
<comment type="caution">
    <text evidence="6">The sequence shown here is derived from an EMBL/GenBank/DDBJ whole genome shotgun (WGS) entry which is preliminary data.</text>
</comment>
<reference evidence="6 7" key="1">
    <citation type="journal article" date="2019" name="Int. J. Syst. Evol. Microbiol.">
        <title>The Global Catalogue of Microorganisms (GCM) 10K type strain sequencing project: providing services to taxonomists for standard genome sequencing and annotation.</title>
        <authorList>
            <consortium name="The Broad Institute Genomics Platform"/>
            <consortium name="The Broad Institute Genome Sequencing Center for Infectious Disease"/>
            <person name="Wu L."/>
            <person name="Ma J."/>
        </authorList>
    </citation>
    <scope>NUCLEOTIDE SEQUENCE [LARGE SCALE GENOMIC DNA]</scope>
    <source>
        <strain evidence="6 7">JCM 11117</strain>
    </source>
</reference>
<name>A0ABN1NEG6_9PSEU</name>